<dbReference type="InterPro" id="IPR001757">
    <property type="entry name" value="P_typ_ATPase"/>
</dbReference>
<reference evidence="9 10" key="1">
    <citation type="journal article" date="2013" name="BMC Genomics">
        <title>Reconstruction of the lipid metabolism for the microalga Monoraphidium neglectum from its genome sequence reveals characteristics suitable for biofuel production.</title>
        <authorList>
            <person name="Bogen C."/>
            <person name="Al-Dilaimi A."/>
            <person name="Albersmeier A."/>
            <person name="Wichmann J."/>
            <person name="Grundmann M."/>
            <person name="Rupp O."/>
            <person name="Lauersen K.J."/>
            <person name="Blifernez-Klassen O."/>
            <person name="Kalinowski J."/>
            <person name="Goesmann A."/>
            <person name="Mussgnug J.H."/>
            <person name="Kruse O."/>
        </authorList>
    </citation>
    <scope>NUCLEOTIDE SEQUENCE [LARGE SCALE GENOMIC DNA]</scope>
    <source>
        <strain evidence="9 10">SAG 48.87</strain>
    </source>
</reference>
<dbReference type="InterPro" id="IPR023298">
    <property type="entry name" value="ATPase_P-typ_TM_dom_sf"/>
</dbReference>
<dbReference type="GO" id="GO:0005886">
    <property type="term" value="C:plasma membrane"/>
    <property type="evidence" value="ECO:0007669"/>
    <property type="project" value="TreeGrafter"/>
</dbReference>
<dbReference type="AlphaFoldDB" id="A0A0D2JD71"/>
<feature type="transmembrane region" description="Helical" evidence="7">
    <location>
        <begin position="217"/>
        <end position="240"/>
    </location>
</feature>
<evidence type="ECO:0000256" key="3">
    <source>
        <dbReference type="ARBA" id="ARBA00022723"/>
    </source>
</evidence>
<evidence type="ECO:0000256" key="7">
    <source>
        <dbReference type="SAM" id="Phobius"/>
    </source>
</evidence>
<dbReference type="EC" id="3.6.3.1" evidence="9"/>
<protein>
    <submittedName>
        <fullName evidence="9">Phospholipid-translocating ATPase</fullName>
        <ecNumber evidence="9">3.6.3.1</ecNumber>
    </submittedName>
</protein>
<organism evidence="9 10">
    <name type="scientific">Monoraphidium neglectum</name>
    <dbReference type="NCBI Taxonomy" id="145388"/>
    <lineage>
        <taxon>Eukaryota</taxon>
        <taxon>Viridiplantae</taxon>
        <taxon>Chlorophyta</taxon>
        <taxon>core chlorophytes</taxon>
        <taxon>Chlorophyceae</taxon>
        <taxon>CS clade</taxon>
        <taxon>Sphaeropleales</taxon>
        <taxon>Selenastraceae</taxon>
        <taxon>Monoraphidium</taxon>
    </lineage>
</organism>
<dbReference type="GO" id="GO:0046872">
    <property type="term" value="F:metal ion binding"/>
    <property type="evidence" value="ECO:0007669"/>
    <property type="project" value="UniProtKB-KW"/>
</dbReference>
<evidence type="ECO:0000256" key="2">
    <source>
        <dbReference type="ARBA" id="ARBA00022692"/>
    </source>
</evidence>
<feature type="transmembrane region" description="Helical" evidence="7">
    <location>
        <begin position="338"/>
        <end position="358"/>
    </location>
</feature>
<dbReference type="OrthoDB" id="547053at2759"/>
<dbReference type="GO" id="GO:0005524">
    <property type="term" value="F:ATP binding"/>
    <property type="evidence" value="ECO:0007669"/>
    <property type="project" value="InterPro"/>
</dbReference>
<dbReference type="InterPro" id="IPR032630">
    <property type="entry name" value="P_typ_ATPase_c"/>
</dbReference>
<evidence type="ECO:0000256" key="6">
    <source>
        <dbReference type="ARBA" id="ARBA00023136"/>
    </source>
</evidence>
<sequence>MVYGAGSGAAPAGAGSSDAVARAVAALRAAAASGRLLAAGRAATGTVGNGAAAAAQQQQQQQQQLAAPVGLVIDGAALALALQPAHEGEFLDLCRSCAAVVCCRVSPMQKAQVARLLKRCAGAVTLAIGDGANDVSMIQAAHIGVGISGREGRAAVQAADFAFGQFRFLLRLLLVHGRQSYLRCREVVLYAFYKNAAYVSCFVFFTLYSGFSAQSLFFSVYIATFNAIWASLPTIAFGICEQDVSCAAAMANPQLYSETRTQTRGDFVRAWLLWISLGLWHGVCAFFIPLHAMATPNRAGATASVYLLGTAVMTSVIVIVTLRVAIRTQYWTALNHATVWASLALWVPFLAVLGSMCASTPGLAPLCGLGAGLLGTPVFWAGAVLAAPAAALLADFTLMVFQRALAPRPSQILQTKP</sequence>
<evidence type="ECO:0000313" key="10">
    <source>
        <dbReference type="Proteomes" id="UP000054498"/>
    </source>
</evidence>
<name>A0A0D2JD71_9CHLO</name>
<comment type="subcellular location">
    <subcellularLocation>
        <location evidence="1">Membrane</location>
        <topology evidence="1">Multi-pass membrane protein</topology>
    </subcellularLocation>
</comment>
<evidence type="ECO:0000256" key="5">
    <source>
        <dbReference type="ARBA" id="ARBA00022989"/>
    </source>
</evidence>
<dbReference type="KEGG" id="mng:MNEG_10401"/>
<dbReference type="SUPFAM" id="SSF81665">
    <property type="entry name" value="Calcium ATPase, transmembrane domain M"/>
    <property type="match status" value="1"/>
</dbReference>
<dbReference type="GO" id="GO:0140326">
    <property type="term" value="F:ATPase-coupled intramembrane lipid transporter activity"/>
    <property type="evidence" value="ECO:0007669"/>
    <property type="project" value="TreeGrafter"/>
</dbReference>
<accession>A0A0D2JD71</accession>
<dbReference type="GO" id="GO:0016887">
    <property type="term" value="F:ATP hydrolysis activity"/>
    <property type="evidence" value="ECO:0007669"/>
    <property type="project" value="InterPro"/>
</dbReference>
<keyword evidence="9" id="KW-0378">Hydrolase</keyword>
<keyword evidence="4" id="KW-0460">Magnesium</keyword>
<dbReference type="InterPro" id="IPR036412">
    <property type="entry name" value="HAD-like_sf"/>
</dbReference>
<dbReference type="SUPFAM" id="SSF56784">
    <property type="entry name" value="HAD-like"/>
    <property type="match status" value="1"/>
</dbReference>
<evidence type="ECO:0000256" key="4">
    <source>
        <dbReference type="ARBA" id="ARBA00022842"/>
    </source>
</evidence>
<keyword evidence="2 7" id="KW-0812">Transmembrane</keyword>
<proteinExistence type="predicted"/>
<feature type="transmembrane region" description="Helical" evidence="7">
    <location>
        <begin position="187"/>
        <end position="211"/>
    </location>
</feature>
<evidence type="ECO:0000259" key="8">
    <source>
        <dbReference type="Pfam" id="PF16212"/>
    </source>
</evidence>
<dbReference type="GeneID" id="25727560"/>
<dbReference type="EMBL" id="KK102518">
    <property type="protein sequence ID" value="KIY97562.1"/>
    <property type="molecule type" value="Genomic_DNA"/>
</dbReference>
<dbReference type="Proteomes" id="UP000054498">
    <property type="component" value="Unassembled WGS sequence"/>
</dbReference>
<keyword evidence="3" id="KW-0479">Metal-binding</keyword>
<feature type="transmembrane region" description="Helical" evidence="7">
    <location>
        <begin position="378"/>
        <end position="401"/>
    </location>
</feature>
<feature type="domain" description="P-type ATPase C-terminal" evidence="8">
    <location>
        <begin position="156"/>
        <end position="407"/>
    </location>
</feature>
<keyword evidence="10" id="KW-1185">Reference proteome</keyword>
<gene>
    <name evidence="9" type="ORF">MNEG_10401</name>
</gene>
<dbReference type="STRING" id="145388.A0A0D2JD71"/>
<feature type="transmembrane region" description="Helical" evidence="7">
    <location>
        <begin position="270"/>
        <end position="292"/>
    </location>
</feature>
<evidence type="ECO:0000313" key="9">
    <source>
        <dbReference type="EMBL" id="KIY97562.1"/>
    </source>
</evidence>
<dbReference type="PANTHER" id="PTHR24092:SF218">
    <property type="entry name" value="PHOSPHOLIPID-TRANSPORTING ATPASE"/>
    <property type="match status" value="1"/>
</dbReference>
<dbReference type="NCBIfam" id="TIGR01494">
    <property type="entry name" value="ATPase_P-type"/>
    <property type="match status" value="1"/>
</dbReference>
<dbReference type="PANTHER" id="PTHR24092">
    <property type="entry name" value="PROBABLE PHOSPHOLIPID-TRANSPORTING ATPASE"/>
    <property type="match status" value="1"/>
</dbReference>
<keyword evidence="6 7" id="KW-0472">Membrane</keyword>
<feature type="transmembrane region" description="Helical" evidence="7">
    <location>
        <begin position="304"/>
        <end position="326"/>
    </location>
</feature>
<keyword evidence="5 7" id="KW-1133">Transmembrane helix</keyword>
<dbReference type="RefSeq" id="XP_013896582.1">
    <property type="nucleotide sequence ID" value="XM_014041128.1"/>
</dbReference>
<dbReference type="InterPro" id="IPR023214">
    <property type="entry name" value="HAD_sf"/>
</dbReference>
<dbReference type="GO" id="GO:0045332">
    <property type="term" value="P:phospholipid translocation"/>
    <property type="evidence" value="ECO:0007669"/>
    <property type="project" value="TreeGrafter"/>
</dbReference>
<dbReference type="Gene3D" id="3.40.50.1000">
    <property type="entry name" value="HAD superfamily/HAD-like"/>
    <property type="match status" value="1"/>
</dbReference>
<evidence type="ECO:0000256" key="1">
    <source>
        <dbReference type="ARBA" id="ARBA00004141"/>
    </source>
</evidence>
<dbReference type="Pfam" id="PF16212">
    <property type="entry name" value="PhoLip_ATPase_C"/>
    <property type="match status" value="1"/>
</dbReference>